<dbReference type="EMBL" id="CP114767">
    <property type="protein sequence ID" value="WBA41105.1"/>
    <property type="molecule type" value="Genomic_DNA"/>
</dbReference>
<dbReference type="PANTHER" id="PTHR43143">
    <property type="entry name" value="METALLOPHOSPHOESTERASE, CALCINEURIN SUPERFAMILY"/>
    <property type="match status" value="1"/>
</dbReference>
<dbReference type="Gene3D" id="3.60.21.10">
    <property type="match status" value="1"/>
</dbReference>
<dbReference type="PANTHER" id="PTHR43143:SF1">
    <property type="entry name" value="SERINE_THREONINE-PROTEIN PHOSPHATASE CPPED1"/>
    <property type="match status" value="1"/>
</dbReference>
<evidence type="ECO:0000259" key="1">
    <source>
        <dbReference type="Pfam" id="PF00149"/>
    </source>
</evidence>
<keyword evidence="3" id="KW-1185">Reference proteome</keyword>
<protein>
    <submittedName>
        <fullName evidence="2">Metallophosphoesterase</fullName>
    </submittedName>
</protein>
<dbReference type="InterPro" id="IPR029052">
    <property type="entry name" value="Metallo-depent_PP-like"/>
</dbReference>
<name>A0ABY7LKX9_9BACT</name>
<dbReference type="SUPFAM" id="SSF56300">
    <property type="entry name" value="Metallo-dependent phosphatases"/>
    <property type="match status" value="1"/>
</dbReference>
<feature type="domain" description="Calcineurin-like phosphoesterase" evidence="1">
    <location>
        <begin position="64"/>
        <end position="236"/>
    </location>
</feature>
<dbReference type="Pfam" id="PF00149">
    <property type="entry name" value="Metallophos"/>
    <property type="match status" value="1"/>
</dbReference>
<dbReference type="Proteomes" id="UP001211005">
    <property type="component" value="Chromosome"/>
</dbReference>
<evidence type="ECO:0000313" key="3">
    <source>
        <dbReference type="Proteomes" id="UP001211005"/>
    </source>
</evidence>
<evidence type="ECO:0000313" key="2">
    <source>
        <dbReference type="EMBL" id="WBA41105.1"/>
    </source>
</evidence>
<proteinExistence type="predicted"/>
<sequence>MASFSTFSSWRRLSLAAAATVLFSGCELLEFSPNDFRGPEDLTNLTQKNLDKLAAKPLPPGDTLRFVFTGDSQRFYNEVEALVASVNQQPGVSLMVVAGDISDFGLAREMRWVAERLNRLTIPYLTVIGNHDQVGNGRASYEQIYGPLNYSFVYGDTKFIFVDTNSREYNFNGRIPDVPWLQGQMQDLQGARRQVVMSHVPPQDGDFDQNLTPAYTRTLAEAPKLAFELNGHRHSYSIGEPFEDGVTYINSASFERNEYLIVTLWNDANDEPQFRLKKVSF</sequence>
<dbReference type="InterPro" id="IPR004843">
    <property type="entry name" value="Calcineurin-like_PHP"/>
</dbReference>
<dbReference type="InterPro" id="IPR051918">
    <property type="entry name" value="STPP_CPPED1"/>
</dbReference>
<dbReference type="RefSeq" id="WP_269559187.1">
    <property type="nucleotide sequence ID" value="NZ_CP114767.1"/>
</dbReference>
<organism evidence="2 3">
    <name type="scientific">Hymenobacter canadensis</name>
    <dbReference type="NCBI Taxonomy" id="2999067"/>
    <lineage>
        <taxon>Bacteria</taxon>
        <taxon>Pseudomonadati</taxon>
        <taxon>Bacteroidota</taxon>
        <taxon>Cytophagia</taxon>
        <taxon>Cytophagales</taxon>
        <taxon>Hymenobacteraceae</taxon>
        <taxon>Hymenobacter</taxon>
    </lineage>
</organism>
<gene>
    <name evidence="2" type="ORF">O3303_14915</name>
</gene>
<reference evidence="2 3" key="1">
    <citation type="submission" date="2022-12" db="EMBL/GenBank/DDBJ databases">
        <title>Hymenobacter canadensis sp. nov. isolated from lake water of the Cambridge Bay, Canada.</title>
        <authorList>
            <person name="Kim W.H."/>
            <person name="Lee Y.M."/>
        </authorList>
    </citation>
    <scope>NUCLEOTIDE SEQUENCE [LARGE SCALE GENOMIC DNA]</scope>
    <source>
        <strain evidence="2 3">PAMC 29467</strain>
    </source>
</reference>
<accession>A0ABY7LKX9</accession>